<dbReference type="InterPro" id="IPR035437">
    <property type="entry name" value="SNase_OB-fold_sf"/>
</dbReference>
<evidence type="ECO:0000256" key="1">
    <source>
        <dbReference type="ARBA" id="ARBA00022722"/>
    </source>
</evidence>
<reference evidence="6 7" key="1">
    <citation type="submission" date="2017-10" db="EMBL/GenBank/DDBJ databases">
        <title>Draft genome of Lysinibacillus fusiformis strain Juneja, a laboratory-derived pathogen of Drosophila melanogaster.</title>
        <authorList>
            <person name="Smith B.R."/>
            <person name="Unckless R.L."/>
        </authorList>
    </citation>
    <scope>NUCLEOTIDE SEQUENCE [LARGE SCALE GENOMIC DNA]</scope>
    <source>
        <strain evidence="6 7">Juneja</strain>
    </source>
</reference>
<dbReference type="RefSeq" id="WP_101966422.1">
    <property type="nucleotide sequence ID" value="NZ_PDFK01000001.1"/>
</dbReference>
<feature type="transmembrane region" description="Helical" evidence="4">
    <location>
        <begin position="6"/>
        <end position="25"/>
    </location>
</feature>
<dbReference type="GO" id="GO:0004519">
    <property type="term" value="F:endonuclease activity"/>
    <property type="evidence" value="ECO:0007669"/>
    <property type="project" value="UniProtKB-KW"/>
</dbReference>
<dbReference type="Gene3D" id="2.40.50.90">
    <property type="match status" value="1"/>
</dbReference>
<dbReference type="PANTHER" id="PTHR12302:SF3">
    <property type="entry name" value="SERINE_THREONINE-PROTEIN KINASE 31"/>
    <property type="match status" value="1"/>
</dbReference>
<keyword evidence="1" id="KW-0540">Nuclease</keyword>
<keyword evidence="3" id="KW-0378">Hydrolase</keyword>
<protein>
    <submittedName>
        <fullName evidence="6">Micrococcal nuclease</fullName>
    </submittedName>
</protein>
<feature type="domain" description="TNase-like" evidence="5">
    <location>
        <begin position="57"/>
        <end position="191"/>
    </location>
</feature>
<evidence type="ECO:0000313" key="7">
    <source>
        <dbReference type="Proteomes" id="UP000234956"/>
    </source>
</evidence>
<sequence length="206" mass="23624">MKMQDIKTLITSGTIILAVALYMIFGRSPAEDQDTKTVTDQQGTISIEQVEEKTGNKRFELDYIKAYDGDTIQATINGEKRKIRLLMVDTPEMNYNKGDAQPYAEQAKDYTINLLEKAKKIEAVYDVGPETDNYDRLLAYVFVDDVLLQESLLKEGLAVVRYIHKPNNTFEDAFRAIQQKTQDAKLNIWSHDDYFQNDGFHPEVVQ</sequence>
<dbReference type="SUPFAM" id="SSF50199">
    <property type="entry name" value="Staphylococcal nuclease"/>
    <property type="match status" value="1"/>
</dbReference>
<dbReference type="InterPro" id="IPR016071">
    <property type="entry name" value="Staphylococal_nuclease_OB-fold"/>
</dbReference>
<dbReference type="Proteomes" id="UP000234956">
    <property type="component" value="Unassembled WGS sequence"/>
</dbReference>
<name>A0A2I0V5G9_9BACI</name>
<evidence type="ECO:0000259" key="5">
    <source>
        <dbReference type="PROSITE" id="PS50830"/>
    </source>
</evidence>
<gene>
    <name evidence="6" type="ORF">CRI88_04250</name>
</gene>
<dbReference type="Pfam" id="PF00565">
    <property type="entry name" value="SNase"/>
    <property type="match status" value="1"/>
</dbReference>
<evidence type="ECO:0000256" key="4">
    <source>
        <dbReference type="SAM" id="Phobius"/>
    </source>
</evidence>
<dbReference type="GO" id="GO:0016787">
    <property type="term" value="F:hydrolase activity"/>
    <property type="evidence" value="ECO:0007669"/>
    <property type="project" value="UniProtKB-KW"/>
</dbReference>
<keyword evidence="4" id="KW-0472">Membrane</keyword>
<evidence type="ECO:0000313" key="6">
    <source>
        <dbReference type="EMBL" id="PKU53540.1"/>
    </source>
</evidence>
<dbReference type="PROSITE" id="PS50830">
    <property type="entry name" value="TNASE_3"/>
    <property type="match status" value="1"/>
</dbReference>
<dbReference type="AlphaFoldDB" id="A0A2I0V5G9"/>
<evidence type="ECO:0000256" key="3">
    <source>
        <dbReference type="ARBA" id="ARBA00022801"/>
    </source>
</evidence>
<dbReference type="SMART" id="SM00318">
    <property type="entry name" value="SNc"/>
    <property type="match status" value="1"/>
</dbReference>
<keyword evidence="4" id="KW-1133">Transmembrane helix</keyword>
<evidence type="ECO:0000256" key="2">
    <source>
        <dbReference type="ARBA" id="ARBA00022759"/>
    </source>
</evidence>
<comment type="caution">
    <text evidence="6">The sequence shown here is derived from an EMBL/GenBank/DDBJ whole genome shotgun (WGS) entry which is preliminary data.</text>
</comment>
<dbReference type="PANTHER" id="PTHR12302">
    <property type="entry name" value="EBNA2 BINDING PROTEIN P100"/>
    <property type="match status" value="1"/>
</dbReference>
<accession>A0A2I0V5G9</accession>
<proteinExistence type="predicted"/>
<dbReference type="EMBL" id="PDFK01000001">
    <property type="protein sequence ID" value="PKU53540.1"/>
    <property type="molecule type" value="Genomic_DNA"/>
</dbReference>
<organism evidence="6 7">
    <name type="scientific">Lysinibacillus fusiformis</name>
    <dbReference type="NCBI Taxonomy" id="28031"/>
    <lineage>
        <taxon>Bacteria</taxon>
        <taxon>Bacillati</taxon>
        <taxon>Bacillota</taxon>
        <taxon>Bacilli</taxon>
        <taxon>Bacillales</taxon>
        <taxon>Bacillaceae</taxon>
        <taxon>Lysinibacillus</taxon>
    </lineage>
</organism>
<keyword evidence="4" id="KW-0812">Transmembrane</keyword>
<keyword evidence="2" id="KW-0255">Endonuclease</keyword>